<organism evidence="4 5">
    <name type="scientific">Streptomyces cacaoi</name>
    <dbReference type="NCBI Taxonomy" id="1898"/>
    <lineage>
        <taxon>Bacteria</taxon>
        <taxon>Bacillati</taxon>
        <taxon>Actinomycetota</taxon>
        <taxon>Actinomycetes</taxon>
        <taxon>Kitasatosporales</taxon>
        <taxon>Streptomycetaceae</taxon>
        <taxon>Streptomyces</taxon>
    </lineage>
</organism>
<dbReference type="PANTHER" id="PTHR30055:SF187">
    <property type="entry name" value="TRANSCRIPTIONAL REGULATORY PROTEIN"/>
    <property type="match status" value="1"/>
</dbReference>
<comment type="caution">
    <text evidence="4">The sequence shown here is derived from an EMBL/GenBank/DDBJ whole genome shotgun (WGS) entry which is preliminary data.</text>
</comment>
<keyword evidence="5" id="KW-1185">Reference proteome</keyword>
<evidence type="ECO:0000256" key="2">
    <source>
        <dbReference type="PROSITE-ProRule" id="PRU00335"/>
    </source>
</evidence>
<dbReference type="EMBL" id="BJMM01000019">
    <property type="protein sequence ID" value="GEB51209.1"/>
    <property type="molecule type" value="Genomic_DNA"/>
</dbReference>
<accession>A0A4Y3R1Q7</accession>
<evidence type="ECO:0000256" key="1">
    <source>
        <dbReference type="ARBA" id="ARBA00023125"/>
    </source>
</evidence>
<dbReference type="AlphaFoldDB" id="A0A4Y3R1Q7"/>
<dbReference type="GO" id="GO:0000976">
    <property type="term" value="F:transcription cis-regulatory region binding"/>
    <property type="evidence" value="ECO:0007669"/>
    <property type="project" value="TreeGrafter"/>
</dbReference>
<evidence type="ECO:0000259" key="3">
    <source>
        <dbReference type="PROSITE" id="PS50977"/>
    </source>
</evidence>
<evidence type="ECO:0000313" key="5">
    <source>
        <dbReference type="Proteomes" id="UP000319210"/>
    </source>
</evidence>
<sequence length="196" mass="21010">MGRKQQRGEATVEQVLDAALCVYAARGEQGLTVSAVTEASGVSPGSLYHHFGSLEGLLDALTMRWLGRLLDALATALEPARTARAGVRALVRAYFAFVREHPEAARLVHSARADHHGMGHAGEIRDFQQVRISSIAGWVGARQASGELAPLPGPLIESLVLGPVVGAARRWIAVGDIDLDEALRTLPERIWRSVAP</sequence>
<reference evidence="4 5" key="1">
    <citation type="submission" date="2019-06" db="EMBL/GenBank/DDBJ databases">
        <title>Whole genome shotgun sequence of Streptomyces cacaoi subsp. cacaoi NBRC 12748.</title>
        <authorList>
            <person name="Hosoyama A."/>
            <person name="Uohara A."/>
            <person name="Ohji S."/>
            <person name="Ichikawa N."/>
        </authorList>
    </citation>
    <scope>NUCLEOTIDE SEQUENCE [LARGE SCALE GENOMIC DNA]</scope>
    <source>
        <strain evidence="4 5">NBRC 12748</strain>
    </source>
</reference>
<feature type="domain" description="HTH tetR-type" evidence="3">
    <location>
        <begin position="9"/>
        <end position="69"/>
    </location>
</feature>
<dbReference type="InterPro" id="IPR001647">
    <property type="entry name" value="HTH_TetR"/>
</dbReference>
<dbReference type="Gene3D" id="1.10.357.10">
    <property type="entry name" value="Tetracycline Repressor, domain 2"/>
    <property type="match status" value="1"/>
</dbReference>
<dbReference type="PANTHER" id="PTHR30055">
    <property type="entry name" value="HTH-TYPE TRANSCRIPTIONAL REGULATOR RUTR"/>
    <property type="match status" value="1"/>
</dbReference>
<dbReference type="SUPFAM" id="SSF48498">
    <property type="entry name" value="Tetracyclin repressor-like, C-terminal domain"/>
    <property type="match status" value="1"/>
</dbReference>
<dbReference type="RefSeq" id="WP_030876662.1">
    <property type="nucleotide sequence ID" value="NZ_BJMM01000019.1"/>
</dbReference>
<dbReference type="GO" id="GO:0003700">
    <property type="term" value="F:DNA-binding transcription factor activity"/>
    <property type="evidence" value="ECO:0007669"/>
    <property type="project" value="TreeGrafter"/>
</dbReference>
<gene>
    <name evidence="4" type="ORF">SCA03_37600</name>
</gene>
<proteinExistence type="predicted"/>
<feature type="DNA-binding region" description="H-T-H motif" evidence="2">
    <location>
        <begin position="32"/>
        <end position="51"/>
    </location>
</feature>
<evidence type="ECO:0000313" key="4">
    <source>
        <dbReference type="EMBL" id="GEB51209.1"/>
    </source>
</evidence>
<dbReference type="Proteomes" id="UP000319210">
    <property type="component" value="Unassembled WGS sequence"/>
</dbReference>
<dbReference type="PROSITE" id="PS50977">
    <property type="entry name" value="HTH_TETR_2"/>
    <property type="match status" value="1"/>
</dbReference>
<keyword evidence="1 2" id="KW-0238">DNA-binding</keyword>
<dbReference type="InterPro" id="IPR036271">
    <property type="entry name" value="Tet_transcr_reg_TetR-rel_C_sf"/>
</dbReference>
<dbReference type="OrthoDB" id="3687980at2"/>
<dbReference type="Pfam" id="PF00440">
    <property type="entry name" value="TetR_N"/>
    <property type="match status" value="1"/>
</dbReference>
<dbReference type="InterPro" id="IPR009057">
    <property type="entry name" value="Homeodomain-like_sf"/>
</dbReference>
<dbReference type="PRINTS" id="PR00455">
    <property type="entry name" value="HTHTETR"/>
</dbReference>
<name>A0A4Y3R1Q7_STRCI</name>
<dbReference type="InterPro" id="IPR050109">
    <property type="entry name" value="HTH-type_TetR-like_transc_reg"/>
</dbReference>
<dbReference type="SUPFAM" id="SSF46689">
    <property type="entry name" value="Homeodomain-like"/>
    <property type="match status" value="1"/>
</dbReference>
<protein>
    <submittedName>
        <fullName evidence="4">TetR family transcriptional regulator</fullName>
    </submittedName>
</protein>